<dbReference type="Gene3D" id="3.20.70.20">
    <property type="match status" value="1"/>
</dbReference>
<evidence type="ECO:0000313" key="8">
    <source>
        <dbReference type="Proteomes" id="UP000579281"/>
    </source>
</evidence>
<evidence type="ECO:0000256" key="4">
    <source>
        <dbReference type="SAM" id="MobiDB-lite"/>
    </source>
</evidence>
<keyword evidence="7" id="KW-0808">Transferase</keyword>
<evidence type="ECO:0000256" key="2">
    <source>
        <dbReference type="ARBA" id="ARBA00023239"/>
    </source>
</evidence>
<dbReference type="GO" id="GO:0005829">
    <property type="term" value="C:cytosol"/>
    <property type="evidence" value="ECO:0007669"/>
    <property type="project" value="TreeGrafter"/>
</dbReference>
<dbReference type="NCBIfam" id="NF043068">
    <property type="entry name" value="glycl_HYPD"/>
    <property type="match status" value="1"/>
</dbReference>
<name>A0A841L1Z9_9FIRM</name>
<gene>
    <name evidence="7" type="ORF">HNQ80_003311</name>
</gene>
<dbReference type="InterPro" id="IPR050012">
    <property type="entry name" value="Glycl_HYPD"/>
</dbReference>
<dbReference type="InterPro" id="IPR051215">
    <property type="entry name" value="GRE"/>
</dbReference>
<dbReference type="InterPro" id="IPR004184">
    <property type="entry name" value="PFL_dom"/>
</dbReference>
<dbReference type="AlphaFoldDB" id="A0A841L1Z9"/>
<dbReference type="PANTHER" id="PTHR43641:SF2">
    <property type="entry name" value="DEHYDRATASE YBIW-RELATED"/>
    <property type="match status" value="1"/>
</dbReference>
<accession>A0A841L1Z9</accession>
<feature type="region of interest" description="Disordered" evidence="4">
    <location>
        <begin position="665"/>
        <end position="687"/>
    </location>
</feature>
<dbReference type="Pfam" id="PF02901">
    <property type="entry name" value="PFL-like"/>
    <property type="match status" value="1"/>
</dbReference>
<dbReference type="GO" id="GO:0016835">
    <property type="term" value="F:carbon-oxygen lyase activity"/>
    <property type="evidence" value="ECO:0007669"/>
    <property type="project" value="InterPro"/>
</dbReference>
<feature type="domain" description="PFL" evidence="6">
    <location>
        <begin position="11"/>
        <end position="667"/>
    </location>
</feature>
<dbReference type="Proteomes" id="UP000579281">
    <property type="component" value="Unassembled WGS sequence"/>
</dbReference>
<dbReference type="NCBIfam" id="TIGR01774">
    <property type="entry name" value="PFL2-3"/>
    <property type="match status" value="1"/>
</dbReference>
<evidence type="ECO:0000256" key="1">
    <source>
        <dbReference type="ARBA" id="ARBA00022818"/>
    </source>
</evidence>
<dbReference type="RefSeq" id="WP_330602906.1">
    <property type="nucleotide sequence ID" value="NZ_JACHEN010000021.1"/>
</dbReference>
<proteinExistence type="predicted"/>
<organism evidence="7 8">
    <name type="scientific">Anaerosolibacter carboniphilus</name>
    <dbReference type="NCBI Taxonomy" id="1417629"/>
    <lineage>
        <taxon>Bacteria</taxon>
        <taxon>Bacillati</taxon>
        <taxon>Bacillota</taxon>
        <taxon>Clostridia</taxon>
        <taxon>Peptostreptococcales</taxon>
        <taxon>Thermotaleaceae</taxon>
        <taxon>Anaerosolibacter</taxon>
    </lineage>
</organism>
<evidence type="ECO:0000313" key="7">
    <source>
        <dbReference type="EMBL" id="MBB6217192.1"/>
    </source>
</evidence>
<reference evidence="7 8" key="1">
    <citation type="submission" date="2020-08" db="EMBL/GenBank/DDBJ databases">
        <title>Genomic Encyclopedia of Type Strains, Phase IV (KMG-IV): sequencing the most valuable type-strain genomes for metagenomic binning, comparative biology and taxonomic classification.</title>
        <authorList>
            <person name="Goeker M."/>
        </authorList>
    </citation>
    <scope>NUCLEOTIDE SEQUENCE [LARGE SCALE GENOMIC DNA]</scope>
    <source>
        <strain evidence="7 8">DSM 103526</strain>
    </source>
</reference>
<dbReference type="PROSITE" id="PS51554">
    <property type="entry name" value="PFL"/>
    <property type="match status" value="1"/>
</dbReference>
<evidence type="ECO:0000259" key="6">
    <source>
        <dbReference type="PROSITE" id="PS51554"/>
    </source>
</evidence>
<feature type="domain" description="Glycine radical" evidence="5">
    <location>
        <begin position="674"/>
        <end position="794"/>
    </location>
</feature>
<dbReference type="PROSITE" id="PS51149">
    <property type="entry name" value="GLY_RADICAL_2"/>
    <property type="match status" value="1"/>
</dbReference>
<keyword evidence="7" id="KW-0012">Acyltransferase</keyword>
<dbReference type="CDD" id="cd01677">
    <property type="entry name" value="PFL2_DhaB_BssA"/>
    <property type="match status" value="1"/>
</dbReference>
<dbReference type="EC" id="2.3.1.54" evidence="7"/>
<keyword evidence="8" id="KW-1185">Reference proteome</keyword>
<dbReference type="InterPro" id="IPR010098">
    <property type="entry name" value="PFL2/GDeHydtase_fam"/>
</dbReference>
<dbReference type="PANTHER" id="PTHR43641">
    <property type="entry name" value="FORMATE ACETYLTRANSFERASE 3-RELATED"/>
    <property type="match status" value="1"/>
</dbReference>
<sequence>MMLRREVGMNDRIAKLREQSVTTVPRLSIERAVLVTEVYKDYAGKVSIPVLRALTFKYLMEHKSICIHDGELIVGERGPGPQQAPTYPELCCHTEEDFDIIDRREKIFFRVDEETKRVHRETIIPYWKGKSIRDHLFNQMTEAWKDSYEAGIFTEFMEQRAPGHTVADGKIYQKGFIDFKKDIERKLQELDYFNDPEAYEKQEELRAMSICCDGIVRFAERHADEARKLASIEQNPIRKKELEEIAQVCSHVPAYAPRTFHEALQAYWFVHLGVITELNTWDAFCPGKLDQHLYPFYKRESESGKLTREQAKELLECFWVKFNNQPAPPKVGITLQESGTYTDFCNINIGGIQSDGSDGVNEISYLLLEIIDEMRILQPSTNIQVSRKNPDHFIIKAGEVIREGMGFPSVFNTDAVIEELLRQGKALEDARCGGTSGCVEVGCFGKEAFILTGYFNLVKILEVTLHNGINPRTGKRLGLETGDAAAFDSLEELLEAFKKQVQYFADIKIRGNHIIEKLYAESMPAPFLSMIIDDCIENAKDYNAGGARYNSRYIQGVGIGSITDSLSAIQYHVYDKQNFTMGELLNILHADFEGYEKERQRLLNKTPKYGNDDDYADRIMQKVFNIFYDVVNGRKTPTGSTYRIEMLPTTCHVYFGSVVGATPDGRKSGKPLSEGISPVQGADKKGPTAVIKSASKMDHLRTGGTLLNQKFTPQIVQGQEGLEKLKDLIRAYFKVDGHHIQFNIINANTLRDAQKNPEKYKNLIVRVAGYSDYFNNLNKGLQDEIIERSEHMRF</sequence>
<evidence type="ECO:0000259" key="5">
    <source>
        <dbReference type="PROSITE" id="PS51149"/>
    </source>
</evidence>
<dbReference type="Pfam" id="PF01228">
    <property type="entry name" value="Gly_radical"/>
    <property type="match status" value="1"/>
</dbReference>
<evidence type="ECO:0000256" key="3">
    <source>
        <dbReference type="PROSITE-ProRule" id="PRU00493"/>
    </source>
</evidence>
<keyword evidence="1 3" id="KW-0556">Organic radical</keyword>
<keyword evidence="2" id="KW-0456">Lyase</keyword>
<dbReference type="SUPFAM" id="SSF51998">
    <property type="entry name" value="PFL-like glycyl radical enzymes"/>
    <property type="match status" value="1"/>
</dbReference>
<dbReference type="InterPro" id="IPR001150">
    <property type="entry name" value="Gly_radical"/>
</dbReference>
<protein>
    <submittedName>
        <fullName evidence="7">Formate C-acetyltransferase</fullName>
        <ecNumber evidence="7">2.3.1.54</ecNumber>
    </submittedName>
</protein>
<dbReference type="GO" id="GO:0008861">
    <property type="term" value="F:formate C-acetyltransferase activity"/>
    <property type="evidence" value="ECO:0007669"/>
    <property type="project" value="UniProtKB-EC"/>
</dbReference>
<feature type="modified residue" description="Glycine radical" evidence="3">
    <location>
        <position position="769"/>
    </location>
</feature>
<comment type="caution">
    <text evidence="7">The sequence shown here is derived from an EMBL/GenBank/DDBJ whole genome shotgun (WGS) entry which is preliminary data.</text>
</comment>
<dbReference type="EMBL" id="JACHEN010000021">
    <property type="protein sequence ID" value="MBB6217192.1"/>
    <property type="molecule type" value="Genomic_DNA"/>
</dbReference>